<dbReference type="InterPro" id="IPR046539">
    <property type="entry name" value="DUF6604"/>
</dbReference>
<feature type="region of interest" description="Disordered" evidence="2">
    <location>
        <begin position="590"/>
        <end position="609"/>
    </location>
</feature>
<sequence length="782" mass="87374">MFRRGFLNNPARPTSQKPAPAPSGSTPTPTPAPAPPSASRSAPASDKPKVNSIPTQNRSTFIRSKYQQSKLDTEQISTWLARAAIENGYDFENEFESSPNDDQSPSFVPEDTDTAGIGRTRQQEKNSKRNAKKKAKRKQAAAATTDKQDEDGDSQHQATVADEEGEGADDDDKDPVGETESTADPKAPEPSKPTSQKTLPGGRYRITANQYIKLARFLVDRKVEIPLELLQLLRRCCSLRLATLRRFLPNPDLSTKTHAYFVNVLREVGSLLHEAREEALLESLKNATGAKGKNKNKSDNVRSANRFDSLADLVDELNDDLSDELPDIRLPEPPRPKNAPVIASNAHFSPVDTADECVESILAFFSDLHDVRDYIRELWLDYNEGRTDLLTASVTTNTALELLRRPHEDVMARIMPFFDNSLMTMFQLVVNYVRMRATGDPQIRLVVSFTDVSDDSPDLPFYDFFFVPCWQMVDALTRVITDNHVLLMSMKTAAHTAAETTDMPTDVAQLQDELKATRQQYQSLLSKLTQIRSTLGTRLKQDADELDRRQSQIASLTASQADIQSTVSTVQAELVDSHAEQDRLRFELDAQRQASASSSNSTDSVTRQAAESAARVSALSVSLTDLQAERKSVEEGYHTKCAQREQAQMELEMSRIAREVAERAAHKQRMRAEREAQSARQLQDVLEEYQQNGIGGGDGDFDSELGDHHVYTLGGGSSQREKIGQLAEELELYCERANTAESQLADYKNAAERCERLEREVKEKNLFVGKLRHEGLSLLFEY</sequence>
<reference evidence="4" key="1">
    <citation type="submission" date="2016-04" db="EMBL/GenBank/DDBJ databases">
        <authorList>
            <person name="Nguyen H.D."/>
            <person name="Samba Siva P."/>
            <person name="Cullis J."/>
            <person name="Levesque C.A."/>
            <person name="Hambleton S."/>
        </authorList>
    </citation>
    <scope>NUCLEOTIDE SEQUENCE</scope>
    <source>
        <strain evidence="4">DAOMC 236422</strain>
    </source>
</reference>
<keyword evidence="1" id="KW-0175">Coiled coil</keyword>
<dbReference type="EMBL" id="LWDG02000265">
    <property type="protein sequence ID" value="KAE8267038.1"/>
    <property type="molecule type" value="Genomic_DNA"/>
</dbReference>
<keyword evidence="5" id="KW-1185">Reference proteome</keyword>
<dbReference type="AlphaFoldDB" id="A0A8X7N625"/>
<organism evidence="4 5">
    <name type="scientific">Tilletia walkeri</name>
    <dbReference type="NCBI Taxonomy" id="117179"/>
    <lineage>
        <taxon>Eukaryota</taxon>
        <taxon>Fungi</taxon>
        <taxon>Dikarya</taxon>
        <taxon>Basidiomycota</taxon>
        <taxon>Ustilaginomycotina</taxon>
        <taxon>Exobasidiomycetes</taxon>
        <taxon>Tilletiales</taxon>
        <taxon>Tilletiaceae</taxon>
        <taxon>Tilletia</taxon>
    </lineage>
</organism>
<feature type="compositionally biased region" description="Acidic residues" evidence="2">
    <location>
        <begin position="161"/>
        <end position="173"/>
    </location>
</feature>
<gene>
    <name evidence="4" type="ORF">A4X09_0g5306</name>
</gene>
<feature type="coiled-coil region" evidence="1">
    <location>
        <begin position="723"/>
        <end position="767"/>
    </location>
</feature>
<feature type="compositionally biased region" description="Polar residues" evidence="2">
    <location>
        <begin position="96"/>
        <end position="106"/>
    </location>
</feature>
<feature type="region of interest" description="Disordered" evidence="2">
    <location>
        <begin position="1"/>
        <end position="72"/>
    </location>
</feature>
<dbReference type="Pfam" id="PF20253">
    <property type="entry name" value="DUF6604"/>
    <property type="match status" value="1"/>
</dbReference>
<reference evidence="4" key="2">
    <citation type="journal article" date="2019" name="IMA Fungus">
        <title>Genome sequencing and comparison of five Tilletia species to identify candidate genes for the detection of regulated species infecting wheat.</title>
        <authorList>
            <person name="Nguyen H.D.T."/>
            <person name="Sultana T."/>
            <person name="Kesanakurti P."/>
            <person name="Hambleton S."/>
        </authorList>
    </citation>
    <scope>NUCLEOTIDE SEQUENCE</scope>
    <source>
        <strain evidence="4">DAOMC 236422</strain>
    </source>
</reference>
<dbReference type="Proteomes" id="UP000078113">
    <property type="component" value="Unassembled WGS sequence"/>
</dbReference>
<evidence type="ECO:0000313" key="5">
    <source>
        <dbReference type="Proteomes" id="UP000078113"/>
    </source>
</evidence>
<accession>A0A8X7N625</accession>
<protein>
    <recommendedName>
        <fullName evidence="3">DUF6604 domain-containing protein</fullName>
    </recommendedName>
</protein>
<feature type="domain" description="DUF6604" evidence="3">
    <location>
        <begin position="67"/>
        <end position="411"/>
    </location>
</feature>
<feature type="region of interest" description="Disordered" evidence="2">
    <location>
        <begin position="90"/>
        <end position="202"/>
    </location>
</feature>
<dbReference type="PANTHER" id="PTHR38795:SF1">
    <property type="entry name" value="DUF6604 DOMAIN-CONTAINING PROTEIN"/>
    <property type="match status" value="1"/>
</dbReference>
<evidence type="ECO:0000256" key="1">
    <source>
        <dbReference type="SAM" id="Coils"/>
    </source>
</evidence>
<dbReference type="PANTHER" id="PTHR38795">
    <property type="entry name" value="DUF6604 DOMAIN-CONTAINING PROTEIN"/>
    <property type="match status" value="1"/>
</dbReference>
<evidence type="ECO:0000259" key="3">
    <source>
        <dbReference type="Pfam" id="PF20253"/>
    </source>
</evidence>
<name>A0A8X7N625_9BASI</name>
<feature type="compositionally biased region" description="Low complexity" evidence="2">
    <location>
        <begin position="591"/>
        <end position="609"/>
    </location>
</feature>
<feature type="compositionally biased region" description="Basic residues" evidence="2">
    <location>
        <begin position="128"/>
        <end position="139"/>
    </location>
</feature>
<comment type="caution">
    <text evidence="4">The sequence shown here is derived from an EMBL/GenBank/DDBJ whole genome shotgun (WGS) entry which is preliminary data.</text>
</comment>
<feature type="compositionally biased region" description="Polar residues" evidence="2">
    <location>
        <begin position="52"/>
        <end position="72"/>
    </location>
</feature>
<evidence type="ECO:0000256" key="2">
    <source>
        <dbReference type="SAM" id="MobiDB-lite"/>
    </source>
</evidence>
<proteinExistence type="predicted"/>
<evidence type="ECO:0000313" key="4">
    <source>
        <dbReference type="EMBL" id="KAE8267038.1"/>
    </source>
</evidence>